<dbReference type="Proteomes" id="UP000494040">
    <property type="component" value="Unassembled WGS sequence"/>
</dbReference>
<keyword evidence="7" id="KW-1185">Reference proteome</keyword>
<dbReference type="RefSeq" id="XP_014239369.1">
    <property type="nucleotide sequence ID" value="XM_014383883.2"/>
</dbReference>
<dbReference type="InterPro" id="IPR037999">
    <property type="entry name" value="RAP_D3"/>
</dbReference>
<feature type="domain" description="Alpha-2-macroglobulin RAP C-terminal" evidence="5">
    <location>
        <begin position="197"/>
        <end position="409"/>
    </location>
</feature>
<dbReference type="Pfam" id="PF06401">
    <property type="entry name" value="Alpha-2-MRAP_C"/>
    <property type="match status" value="1"/>
</dbReference>
<evidence type="ECO:0000313" key="6">
    <source>
        <dbReference type="EnsemblMetazoa" id="XP_014239371.1"/>
    </source>
</evidence>
<dbReference type="SUPFAM" id="SSF47045">
    <property type="entry name" value="RAP domain-like"/>
    <property type="match status" value="3"/>
</dbReference>
<proteinExistence type="predicted"/>
<feature type="signal peptide" evidence="3">
    <location>
        <begin position="1"/>
        <end position="24"/>
    </location>
</feature>
<dbReference type="GO" id="GO:0050750">
    <property type="term" value="F:low-density lipoprotein particle receptor binding"/>
    <property type="evidence" value="ECO:0007669"/>
    <property type="project" value="InterPro"/>
</dbReference>
<evidence type="ECO:0000259" key="5">
    <source>
        <dbReference type="Pfam" id="PF06401"/>
    </source>
</evidence>
<dbReference type="InterPro" id="IPR036744">
    <property type="entry name" value="RAP_sf"/>
</dbReference>
<evidence type="ECO:0000259" key="4">
    <source>
        <dbReference type="Pfam" id="PF06400"/>
    </source>
</evidence>
<dbReference type="RefSeq" id="XP_014239371.1">
    <property type="nucleotide sequence ID" value="XM_014383885.2"/>
</dbReference>
<dbReference type="EnsemblMetazoa" id="XM_014383885.2">
    <property type="protein sequence ID" value="XP_014239371.1"/>
    <property type="gene ID" value="LOC106660869"/>
</dbReference>
<dbReference type="PANTHER" id="PTHR16560">
    <property type="entry name" value="ALPHA-2-MACROGLOBULIN RECEPTOR-ASSOCIATED PROTEIN"/>
    <property type="match status" value="1"/>
</dbReference>
<feature type="region of interest" description="Disordered" evidence="2">
    <location>
        <begin position="64"/>
        <end position="84"/>
    </location>
</feature>
<dbReference type="OMA" id="QEFEHHQ"/>
<keyword evidence="1" id="KW-0175">Coiled coil</keyword>
<reference evidence="6" key="1">
    <citation type="submission" date="2022-01" db="UniProtKB">
        <authorList>
            <consortium name="EnsemblMetazoa"/>
        </authorList>
    </citation>
    <scope>IDENTIFICATION</scope>
</reference>
<dbReference type="GeneID" id="106660869"/>
<dbReference type="GO" id="GO:0008201">
    <property type="term" value="F:heparin binding"/>
    <property type="evidence" value="ECO:0007669"/>
    <property type="project" value="InterPro"/>
</dbReference>
<dbReference type="GO" id="GO:0005783">
    <property type="term" value="C:endoplasmic reticulum"/>
    <property type="evidence" value="ECO:0007669"/>
    <property type="project" value="InterPro"/>
</dbReference>
<feature type="chain" id="PRO_5036269550" description="Alpha-2-macroglobulin receptor-associated protein" evidence="3">
    <location>
        <begin position="25"/>
        <end position="409"/>
    </location>
</feature>
<feature type="coiled-coil region" evidence="1">
    <location>
        <begin position="276"/>
        <end position="303"/>
    </location>
</feature>
<organism evidence="6 7">
    <name type="scientific">Cimex lectularius</name>
    <name type="common">Bed bug</name>
    <name type="synonym">Acanthia lectularia</name>
    <dbReference type="NCBI Taxonomy" id="79782"/>
    <lineage>
        <taxon>Eukaryota</taxon>
        <taxon>Metazoa</taxon>
        <taxon>Ecdysozoa</taxon>
        <taxon>Arthropoda</taxon>
        <taxon>Hexapoda</taxon>
        <taxon>Insecta</taxon>
        <taxon>Pterygota</taxon>
        <taxon>Neoptera</taxon>
        <taxon>Paraneoptera</taxon>
        <taxon>Hemiptera</taxon>
        <taxon>Heteroptera</taxon>
        <taxon>Panheteroptera</taxon>
        <taxon>Cimicomorpha</taxon>
        <taxon>Cimicidae</taxon>
        <taxon>Cimex</taxon>
    </lineage>
</organism>
<dbReference type="KEGG" id="clec:106660869"/>
<evidence type="ECO:0000313" key="7">
    <source>
        <dbReference type="Proteomes" id="UP000494040"/>
    </source>
</evidence>
<dbReference type="RefSeq" id="XP_014239368.1">
    <property type="nucleotide sequence ID" value="XM_014383882.2"/>
</dbReference>
<keyword evidence="3" id="KW-0732">Signal</keyword>
<dbReference type="CDD" id="cd14808">
    <property type="entry name" value="RAP_D3"/>
    <property type="match status" value="1"/>
</dbReference>
<dbReference type="InterPro" id="IPR009066">
    <property type="entry name" value="MG_RAP_rcpt_1"/>
</dbReference>
<dbReference type="GO" id="GO:0048259">
    <property type="term" value="P:regulation of receptor-mediated endocytosis"/>
    <property type="evidence" value="ECO:0007669"/>
    <property type="project" value="TreeGrafter"/>
</dbReference>
<dbReference type="PANTHER" id="PTHR16560:SF2">
    <property type="entry name" value="ALPHA-2-MACROGLOBULIN RECEPTOR-ASSOCIATED PROTEIN"/>
    <property type="match status" value="1"/>
</dbReference>
<dbReference type="InterPro" id="IPR038003">
    <property type="entry name" value="A2-macroglobuin_RAP"/>
</dbReference>
<feature type="domain" description="Alpha-2-macroglobulin receptor-associated protein" evidence="4">
    <location>
        <begin position="85"/>
        <end position="182"/>
    </location>
</feature>
<accession>A0A8I6R6K2</accession>
<dbReference type="EnsemblMetazoa" id="XM_014383883.2">
    <property type="protein sequence ID" value="XP_014239369.1"/>
    <property type="gene ID" value="LOC106660869"/>
</dbReference>
<dbReference type="Gene3D" id="1.20.81.10">
    <property type="entry name" value="RAP domain"/>
    <property type="match status" value="3"/>
</dbReference>
<evidence type="ECO:0008006" key="8">
    <source>
        <dbReference type="Google" id="ProtNLM"/>
    </source>
</evidence>
<protein>
    <recommendedName>
        <fullName evidence="8">Alpha-2-macroglobulin receptor-associated protein</fullName>
    </recommendedName>
</protein>
<dbReference type="Pfam" id="PF06400">
    <property type="entry name" value="Alpha-2-MRAP_N"/>
    <property type="match status" value="1"/>
</dbReference>
<name>A0A8I6R6K2_CIMLE</name>
<evidence type="ECO:0000256" key="3">
    <source>
        <dbReference type="SAM" id="SignalP"/>
    </source>
</evidence>
<sequence length="409" mass="48685">MRSPERFAVLFLFALSTLPVFSLGNKYSKKSNDEFSNKEAYKKEYKKDFDKREYKQKDYDMKKKEYDGRKRENDAGHNENKFYNDHSQFVDQNADLRKIDKPFRMAKLNLLWTKAQSRLTEPKLKSIFSELKIQDKEELALKKLKHEGNDKEGLLEAELRQKLLTIMKNYGLTEHVTEIQDKSKHKQDGGSYTVIELFTDKKLNKLWQQAEHSGFTAEELQMLKEEFTHHQQKVDQYNQILNQVGDASKNNAINSVDEKHDRFNELDQLENDDPVVHQYLNKVNELREKHKELREDYDRIYRMAMGGPKSQEFTEPRIQGLWRMALTSNFKPDELESLRSELFHYERRLMKLRRLHVEAAMEDEQRKNSGIDKIEGLDFTSDLIKKQTRKVAKMHLDIESKIMERHTEL</sequence>
<evidence type="ECO:0000256" key="2">
    <source>
        <dbReference type="SAM" id="MobiDB-lite"/>
    </source>
</evidence>
<evidence type="ECO:0000256" key="1">
    <source>
        <dbReference type="SAM" id="Coils"/>
    </source>
</evidence>
<dbReference type="InterPro" id="IPR010483">
    <property type="entry name" value="Alpha_2_MRAP_C"/>
</dbReference>
<dbReference type="OrthoDB" id="5817428at2759"/>
<dbReference type="AlphaFoldDB" id="A0A8I6R6K2"/>
<dbReference type="GO" id="GO:0048019">
    <property type="term" value="F:receptor antagonist activity"/>
    <property type="evidence" value="ECO:0007669"/>
    <property type="project" value="InterPro"/>
</dbReference>
<dbReference type="EnsemblMetazoa" id="XM_014383882.2">
    <property type="protein sequence ID" value="XP_014239368.1"/>
    <property type="gene ID" value="LOC106660869"/>
</dbReference>